<dbReference type="CDD" id="cd20175">
    <property type="entry name" value="ThyX"/>
    <property type="match status" value="1"/>
</dbReference>
<dbReference type="PANTHER" id="PTHR34934">
    <property type="entry name" value="FLAVIN-DEPENDENT THYMIDYLATE SYNTHASE"/>
    <property type="match status" value="1"/>
</dbReference>
<dbReference type="GO" id="GO:0070402">
    <property type="term" value="F:NADPH binding"/>
    <property type="evidence" value="ECO:0007669"/>
    <property type="project" value="TreeGrafter"/>
</dbReference>
<dbReference type="EMBL" id="MT774394">
    <property type="protein sequence ID" value="QOR59882.1"/>
    <property type="molecule type" value="Genomic_DNA"/>
</dbReference>
<dbReference type="SUPFAM" id="SSF69796">
    <property type="entry name" value="Thymidylate synthase-complementing protein Thy1"/>
    <property type="match status" value="1"/>
</dbReference>
<dbReference type="InterPro" id="IPR003669">
    <property type="entry name" value="Thymidylate_synthase_ThyX"/>
</dbReference>
<keyword evidence="2" id="KW-1185">Reference proteome</keyword>
<dbReference type="GO" id="GO:0050660">
    <property type="term" value="F:flavin adenine dinucleotide binding"/>
    <property type="evidence" value="ECO:0007669"/>
    <property type="project" value="InterPro"/>
</dbReference>
<dbReference type="Proteomes" id="UP000593898">
    <property type="component" value="Segment"/>
</dbReference>
<dbReference type="GO" id="GO:0050797">
    <property type="term" value="F:thymidylate synthase (FAD) activity"/>
    <property type="evidence" value="ECO:0007669"/>
    <property type="project" value="InterPro"/>
</dbReference>
<name>A0A7M1S104_9CAUD</name>
<accession>A0A7M1S104</accession>
<reference evidence="1 2" key="1">
    <citation type="submission" date="2020-07" db="EMBL/GenBank/DDBJ databases">
        <title>Taxonomic proposal: Crassvirales, a new order of highly abundant and diverse bacterial viruses.</title>
        <authorList>
            <person name="Shkoporov A.N."/>
            <person name="Stockdale S.R."/>
            <person name="Guerin E."/>
            <person name="Ross R.P."/>
            <person name="Hill C."/>
        </authorList>
    </citation>
    <scope>NUCLEOTIDE SEQUENCE [LARGE SCALE GENOMIC DNA]</scope>
</reference>
<sequence length="304" mass="35754">MKLIKPSFEILEQGFSIDAIYKHIELCGRTCYKSADKITEDSATPFVNRMINSKHFAMLEHGTVYLKIPYNMLHRITHPGLCSKYINNPYTRCSELQEYTDGLGYFNQTIMGYLLVTTNLRVIIENGWEKDLEYICEPHLNHVKRYTVRFICNRQVSHEFVRHRVFSFAQESTRYCNYTKDKFDGELTFIQPCWLDEEYVPGEYDRSERFVMLTEMLENVESTYNFMINSGWKPQQAATVLPNALKTELIMTGFADETGWKHFFDLRAKGTTGAPHPQAKELAEPLMKEFIKRKYINYDTERMV</sequence>
<dbReference type="PANTHER" id="PTHR34934:SF1">
    <property type="entry name" value="FLAVIN-DEPENDENT THYMIDYLATE SYNTHASE"/>
    <property type="match status" value="1"/>
</dbReference>
<dbReference type="GO" id="GO:0006231">
    <property type="term" value="P:dTMP biosynthetic process"/>
    <property type="evidence" value="ECO:0007669"/>
    <property type="project" value="InterPro"/>
</dbReference>
<dbReference type="Pfam" id="PF02511">
    <property type="entry name" value="Thy1"/>
    <property type="match status" value="1"/>
</dbReference>
<proteinExistence type="predicted"/>
<evidence type="ECO:0000313" key="1">
    <source>
        <dbReference type="EMBL" id="QOR59882.1"/>
    </source>
</evidence>
<dbReference type="Gene3D" id="3.30.1360.170">
    <property type="match status" value="2"/>
</dbReference>
<dbReference type="InterPro" id="IPR036098">
    <property type="entry name" value="Thymidylate_synthase_ThyX_sf"/>
</dbReference>
<dbReference type="RefSeq" id="YP_010112040.1">
    <property type="nucleotide sequence ID" value="NC_055887.1"/>
</dbReference>
<dbReference type="PROSITE" id="PS51331">
    <property type="entry name" value="THYX"/>
    <property type="match status" value="1"/>
</dbReference>
<organism evidence="1 2">
    <name type="scientific">uncultured phage cr271_1</name>
    <dbReference type="NCBI Taxonomy" id="2772078"/>
    <lineage>
        <taxon>Viruses</taxon>
        <taxon>Duplodnaviria</taxon>
        <taxon>Heunggongvirae</taxon>
        <taxon>Uroviricota</taxon>
        <taxon>Caudoviricetes</taxon>
        <taxon>Crassvirales</taxon>
        <taxon>Intestiviridae</taxon>
        <taxon>Obtuvirinae</taxon>
        <taxon>Hacihdavirus</taxon>
        <taxon>Hacihdavirus animalis</taxon>
    </lineage>
</organism>
<dbReference type="GeneID" id="65130498"/>
<protein>
    <submittedName>
        <fullName evidence="1">Flavin-dependent thymidylate synthase</fullName>
    </submittedName>
</protein>
<dbReference type="KEGG" id="vg:65130498"/>
<evidence type="ECO:0000313" key="2">
    <source>
        <dbReference type="Proteomes" id="UP000593898"/>
    </source>
</evidence>
<dbReference type="GO" id="GO:0004799">
    <property type="term" value="F:thymidylate synthase activity"/>
    <property type="evidence" value="ECO:0007669"/>
    <property type="project" value="TreeGrafter"/>
</dbReference>